<feature type="domain" description="Acylphosphatase-like" evidence="6">
    <location>
        <begin position="2"/>
        <end position="87"/>
    </location>
</feature>
<organism evidence="7 8">
    <name type="scientific">Deinobacterium chartae</name>
    <dbReference type="NCBI Taxonomy" id="521158"/>
    <lineage>
        <taxon>Bacteria</taxon>
        <taxon>Thermotogati</taxon>
        <taxon>Deinococcota</taxon>
        <taxon>Deinococci</taxon>
        <taxon>Deinococcales</taxon>
        <taxon>Deinococcaceae</taxon>
        <taxon>Deinobacterium</taxon>
    </lineage>
</organism>
<dbReference type="NCBIfam" id="NF011007">
    <property type="entry name" value="PRK14433.1"/>
    <property type="match status" value="1"/>
</dbReference>
<evidence type="ECO:0000313" key="8">
    <source>
        <dbReference type="Proteomes" id="UP000569951"/>
    </source>
</evidence>
<dbReference type="Gene3D" id="3.30.70.100">
    <property type="match status" value="1"/>
</dbReference>
<dbReference type="InterPro" id="IPR020456">
    <property type="entry name" value="Acylphosphatase"/>
</dbReference>
<gene>
    <name evidence="7" type="ORF">HNR42_000079</name>
</gene>
<comment type="similarity">
    <text evidence="1 5">Belongs to the acylphosphatase family.</text>
</comment>
<dbReference type="PANTHER" id="PTHR47268:SF4">
    <property type="entry name" value="ACYLPHOSPHATASE"/>
    <property type="match status" value="1"/>
</dbReference>
<dbReference type="EC" id="3.6.1.7" evidence="2 4"/>
<evidence type="ECO:0000256" key="2">
    <source>
        <dbReference type="ARBA" id="ARBA00012150"/>
    </source>
</evidence>
<dbReference type="Pfam" id="PF00708">
    <property type="entry name" value="Acylphosphatase"/>
    <property type="match status" value="1"/>
</dbReference>
<proteinExistence type="inferred from homology"/>
<evidence type="ECO:0000256" key="5">
    <source>
        <dbReference type="RuleBase" id="RU004168"/>
    </source>
</evidence>
<dbReference type="InterPro" id="IPR001792">
    <property type="entry name" value="Acylphosphatase-like_dom"/>
</dbReference>
<dbReference type="PROSITE" id="PS00150">
    <property type="entry name" value="ACYLPHOSPHATASE_1"/>
    <property type="match status" value="1"/>
</dbReference>
<protein>
    <recommendedName>
        <fullName evidence="2 4">acylphosphatase</fullName>
        <ecNumber evidence="2 4">3.6.1.7</ecNumber>
    </recommendedName>
</protein>
<evidence type="ECO:0000259" key="6">
    <source>
        <dbReference type="PROSITE" id="PS51160"/>
    </source>
</evidence>
<feature type="active site" evidence="4">
    <location>
        <position position="35"/>
    </location>
</feature>
<dbReference type="RefSeq" id="WP_183983369.1">
    <property type="nucleotide sequence ID" value="NZ_JACHHG010000001.1"/>
</dbReference>
<dbReference type="InterPro" id="IPR017968">
    <property type="entry name" value="Acylphosphatase_CS"/>
</dbReference>
<dbReference type="EMBL" id="JACHHG010000001">
    <property type="protein sequence ID" value="MBB6096667.1"/>
    <property type="molecule type" value="Genomic_DNA"/>
</dbReference>
<comment type="catalytic activity">
    <reaction evidence="3 4">
        <text>an acyl phosphate + H2O = a carboxylate + phosphate + H(+)</text>
        <dbReference type="Rhea" id="RHEA:14965"/>
        <dbReference type="ChEBI" id="CHEBI:15377"/>
        <dbReference type="ChEBI" id="CHEBI:15378"/>
        <dbReference type="ChEBI" id="CHEBI:29067"/>
        <dbReference type="ChEBI" id="CHEBI:43474"/>
        <dbReference type="ChEBI" id="CHEBI:59918"/>
        <dbReference type="EC" id="3.6.1.7"/>
    </reaction>
</comment>
<evidence type="ECO:0000256" key="1">
    <source>
        <dbReference type="ARBA" id="ARBA00005614"/>
    </source>
</evidence>
<evidence type="ECO:0000256" key="4">
    <source>
        <dbReference type="PROSITE-ProRule" id="PRU00520"/>
    </source>
</evidence>
<dbReference type="SUPFAM" id="SSF54975">
    <property type="entry name" value="Acylphosphatase/BLUF domain-like"/>
    <property type="match status" value="1"/>
</dbReference>
<dbReference type="PANTHER" id="PTHR47268">
    <property type="entry name" value="ACYLPHOSPHATASE"/>
    <property type="match status" value="1"/>
</dbReference>
<name>A0A841HTI7_9DEIO</name>
<dbReference type="PROSITE" id="PS51160">
    <property type="entry name" value="ACYLPHOSPHATASE_3"/>
    <property type="match status" value="1"/>
</dbReference>
<dbReference type="InterPro" id="IPR036046">
    <property type="entry name" value="Acylphosphatase-like_dom_sf"/>
</dbReference>
<evidence type="ECO:0000256" key="3">
    <source>
        <dbReference type="ARBA" id="ARBA00047645"/>
    </source>
</evidence>
<keyword evidence="8" id="KW-1185">Reference proteome</keyword>
<keyword evidence="4 7" id="KW-0378">Hydrolase</keyword>
<reference evidence="7 8" key="1">
    <citation type="submission" date="2020-08" db="EMBL/GenBank/DDBJ databases">
        <title>Genomic Encyclopedia of Type Strains, Phase IV (KMG-IV): sequencing the most valuable type-strain genomes for metagenomic binning, comparative biology and taxonomic classification.</title>
        <authorList>
            <person name="Goeker M."/>
        </authorList>
    </citation>
    <scope>NUCLEOTIDE SEQUENCE [LARGE SCALE GENOMIC DNA]</scope>
    <source>
        <strain evidence="7 8">DSM 21458</strain>
    </source>
</reference>
<feature type="active site" evidence="4">
    <location>
        <position position="17"/>
    </location>
</feature>
<dbReference type="Proteomes" id="UP000569951">
    <property type="component" value="Unassembled WGS sequence"/>
</dbReference>
<dbReference type="GO" id="GO:0003998">
    <property type="term" value="F:acylphosphatase activity"/>
    <property type="evidence" value="ECO:0007669"/>
    <property type="project" value="UniProtKB-EC"/>
</dbReference>
<comment type="caution">
    <text evidence="7">The sequence shown here is derived from an EMBL/GenBank/DDBJ whole genome shotgun (WGS) entry which is preliminary data.</text>
</comment>
<accession>A0A841HTI7</accession>
<dbReference type="AlphaFoldDB" id="A0A841HTI7"/>
<sequence>MRLSCLISGEVQGVGFRRYVQRRALDLGVTGYAENHSDGRVEVIAEGQREDLERLLHFIRRGPPHARVDHVDEQWSEGTGLQNFFVY</sequence>
<evidence type="ECO:0000313" key="7">
    <source>
        <dbReference type="EMBL" id="MBB6096667.1"/>
    </source>
</evidence>